<dbReference type="Gene3D" id="3.40.50.300">
    <property type="entry name" value="P-loop containing nucleotide triphosphate hydrolases"/>
    <property type="match status" value="2"/>
</dbReference>
<organism evidence="8 9">
    <name type="scientific">Tepidibacter formicigenes DSM 15518</name>
    <dbReference type="NCBI Taxonomy" id="1123349"/>
    <lineage>
        <taxon>Bacteria</taxon>
        <taxon>Bacillati</taxon>
        <taxon>Bacillota</taxon>
        <taxon>Clostridia</taxon>
        <taxon>Peptostreptococcales</taxon>
        <taxon>Peptostreptococcaceae</taxon>
        <taxon>Tepidibacter</taxon>
    </lineage>
</organism>
<dbReference type="SUPFAM" id="SSF52540">
    <property type="entry name" value="P-loop containing nucleoside triphosphate hydrolases"/>
    <property type="match status" value="1"/>
</dbReference>
<dbReference type="InterPro" id="IPR003395">
    <property type="entry name" value="RecF/RecN/SMC_N"/>
</dbReference>
<dbReference type="HAMAP" id="MF_01894">
    <property type="entry name" value="Smc_prok"/>
    <property type="match status" value="1"/>
</dbReference>
<reference evidence="9" key="1">
    <citation type="submission" date="2016-11" db="EMBL/GenBank/DDBJ databases">
        <authorList>
            <person name="Varghese N."/>
            <person name="Submissions S."/>
        </authorList>
    </citation>
    <scope>NUCLEOTIDE SEQUENCE [LARGE SCALE GENOMIC DNA]</scope>
    <source>
        <strain evidence="9">DSM 15518</strain>
    </source>
</reference>
<dbReference type="GO" id="GO:0007062">
    <property type="term" value="P:sister chromatid cohesion"/>
    <property type="evidence" value="ECO:0007669"/>
    <property type="project" value="InterPro"/>
</dbReference>
<evidence type="ECO:0000256" key="4">
    <source>
        <dbReference type="ARBA" id="ARBA00023054"/>
    </source>
</evidence>
<comment type="similarity">
    <text evidence="6">Belongs to the SMC family.</text>
</comment>
<dbReference type="GO" id="GO:0007059">
    <property type="term" value="P:chromosome segregation"/>
    <property type="evidence" value="ECO:0007669"/>
    <property type="project" value="UniProtKB-UniRule"/>
</dbReference>
<feature type="binding site" evidence="6">
    <location>
        <begin position="32"/>
        <end position="39"/>
    </location>
    <ligand>
        <name>ATP</name>
        <dbReference type="ChEBI" id="CHEBI:30616"/>
    </ligand>
</feature>
<dbReference type="InterPro" id="IPR036277">
    <property type="entry name" value="SMC_hinge_sf"/>
</dbReference>
<dbReference type="SUPFAM" id="SSF75553">
    <property type="entry name" value="Smc hinge domain"/>
    <property type="match status" value="1"/>
</dbReference>
<gene>
    <name evidence="6" type="primary">smc</name>
    <name evidence="8" type="ORF">SAMN02744037_01675</name>
</gene>
<dbReference type="Gene3D" id="1.20.1060.20">
    <property type="match status" value="1"/>
</dbReference>
<name>A0A1M6PWF6_9FIRM</name>
<dbReference type="InterPro" id="IPR024704">
    <property type="entry name" value="SMC"/>
</dbReference>
<proteinExistence type="inferred from homology"/>
<dbReference type="Proteomes" id="UP000242497">
    <property type="component" value="Unassembled WGS sequence"/>
</dbReference>
<feature type="coiled-coil region" evidence="6">
    <location>
        <begin position="677"/>
        <end position="935"/>
    </location>
</feature>
<dbReference type="SMART" id="SM00968">
    <property type="entry name" value="SMC_hinge"/>
    <property type="match status" value="1"/>
</dbReference>
<dbReference type="Gene3D" id="6.10.140.1720">
    <property type="match status" value="1"/>
</dbReference>
<comment type="subunit">
    <text evidence="6">Homodimer.</text>
</comment>
<comment type="subcellular location">
    <subcellularLocation>
        <location evidence="6">Cytoplasm</location>
    </subcellularLocation>
</comment>
<dbReference type="STRING" id="1123349.SAMN02744037_01675"/>
<dbReference type="EMBL" id="FRAE01000035">
    <property type="protein sequence ID" value="SHK12237.1"/>
    <property type="molecule type" value="Genomic_DNA"/>
</dbReference>
<dbReference type="OrthoDB" id="9808768at2"/>
<keyword evidence="5 6" id="KW-0238">DNA-binding</keyword>
<dbReference type="GO" id="GO:0016887">
    <property type="term" value="F:ATP hydrolysis activity"/>
    <property type="evidence" value="ECO:0007669"/>
    <property type="project" value="InterPro"/>
</dbReference>
<dbReference type="NCBIfam" id="TIGR02168">
    <property type="entry name" value="SMC_prok_B"/>
    <property type="match status" value="1"/>
</dbReference>
<dbReference type="GO" id="GO:0006260">
    <property type="term" value="P:DNA replication"/>
    <property type="evidence" value="ECO:0007669"/>
    <property type="project" value="UniProtKB-UniRule"/>
</dbReference>
<dbReference type="PIRSF" id="PIRSF005719">
    <property type="entry name" value="SMC"/>
    <property type="match status" value="1"/>
</dbReference>
<evidence type="ECO:0000313" key="9">
    <source>
        <dbReference type="Proteomes" id="UP000242497"/>
    </source>
</evidence>
<evidence type="ECO:0000256" key="5">
    <source>
        <dbReference type="ARBA" id="ARBA00023125"/>
    </source>
</evidence>
<keyword evidence="1 6" id="KW-0963">Cytoplasm</keyword>
<comment type="domain">
    <text evidence="6">Contains large globular domains required for ATP hydrolysis at each terminus and a third globular domain forming a flexible hinge near the middle of the molecule. These domains are separated by coiled-coil structures.</text>
</comment>
<dbReference type="FunFam" id="3.40.50.300:FF:000984">
    <property type="entry name" value="Chromosome partition protein Smc"/>
    <property type="match status" value="1"/>
</dbReference>
<comment type="function">
    <text evidence="6">Required for chromosome condensation and partitioning.</text>
</comment>
<dbReference type="PANTHER" id="PTHR43977">
    <property type="entry name" value="STRUCTURAL MAINTENANCE OF CHROMOSOMES PROTEIN 3"/>
    <property type="match status" value="1"/>
</dbReference>
<dbReference type="RefSeq" id="WP_072889013.1">
    <property type="nucleotide sequence ID" value="NZ_FRAE01000035.1"/>
</dbReference>
<evidence type="ECO:0000256" key="2">
    <source>
        <dbReference type="ARBA" id="ARBA00022741"/>
    </source>
</evidence>
<dbReference type="GO" id="GO:0030261">
    <property type="term" value="P:chromosome condensation"/>
    <property type="evidence" value="ECO:0007669"/>
    <property type="project" value="InterPro"/>
</dbReference>
<evidence type="ECO:0000256" key="6">
    <source>
        <dbReference type="HAMAP-Rule" id="MF_01894"/>
    </source>
</evidence>
<accession>A0A1M6PWF6</accession>
<evidence type="ECO:0000313" key="8">
    <source>
        <dbReference type="EMBL" id="SHK12237.1"/>
    </source>
</evidence>
<dbReference type="GO" id="GO:0003677">
    <property type="term" value="F:DNA binding"/>
    <property type="evidence" value="ECO:0007669"/>
    <property type="project" value="UniProtKB-UniRule"/>
</dbReference>
<dbReference type="AlphaFoldDB" id="A0A1M6PWF6"/>
<sequence>MYLKKLELKGFKSFPSKTDIVFENGITSIVGPNGSGKSNVLDAIRWVLGEQSIKSLRGDKLEDVIFIGSDSKKPMNYCEVVLTIDNKDGILDIDYSEVSIKRRAYRSGESEFYINNKPCRLKDVKELLLDTGIGREGYSIIEQGKIDEILSNNSNNRRKVFDEACGISKYRYKKQEGEKNLKNTKENLDRINDIFYEIENQLKPLEVQKNKSLKYIELKEELKVLEANNYIREIEALDIQLKELNNHSKILLNQLNELEKTKNNKEEEISNLESDLTSLEVKINDSNESIHKLKVEIDHKKADLNLLNEKIKNIENNKDRKEKELLELECRKEKNEKELQNLLQDNEKLKLKLDDLKEQSGFIQEKTNKYRENLRLKEEKVENFKDSIINILDEKNEKNMRLSSFNTSLENIKNRQEEVKRELEGTNLKIVTKQEELSKNLKLKGEYEQKLNEFIENKNLQIKNLDKLKNDLKNIEENINNKKLKINEYTSKLNIYYEMEKQYEGFNKGVKQILKNKSLNGILGAVAEVIKVPKEYEISVEVALGSSLQNIITEDENSAKFAIEYLKKNNFGRVTFLPLNIIKGRKINIDEIPKVEGLLGIASDVVEVDFKFKNIIENILGRTILVENIDVAIKLGKITKHKYRIVTLQGDVFNAGGSLTGGSVRTVNNLLSRKRVIEEFEESINNSKIKLEKFINERNVLQNNLEIKDKEIYNLDLEIKDKEKINLTINSDISKLEEEINNLNDIKIKLEREEKGLKENLDYTQNGIIFLKEKIKKLEDKSLDIEKNIKNITKEKEIDKQKYEKDLEILNNINLDFAKFSQVYENNQREIDRINDEIDNIKRDLKQKKEEIKKDEIEREEIGEKLILIRVEKEEKNEKIKDVEKKFEDYKAEKIKVLNNLKMKKEKLKKVEEKYLDLKESIYKLEGKIEKLELNQENYFNKLWENYEMTFHEALKLKDDNLVIEKKKIEDIKAHIKQLGNVNLDSIEEYKEVKERYDFYKEQKQDLEKSIDSIEKLIQDLEINMKREFSANFKKINEHFMIVYKKLFGGGYGELKIVDNSNILESDIEITAQPPGKKLKNINLLSGGEKALTAISILFAILLTKPTPFCILDEIEAPLDDANIYRYGKFLKDLSKNTQFISITHRRGTMEVSDYIYGVTMEEKAISKVVSLKIEQAKELTEENVS</sequence>
<feature type="coiled-coil region" evidence="6">
    <location>
        <begin position="167"/>
        <end position="492"/>
    </location>
</feature>
<dbReference type="Pfam" id="PF02463">
    <property type="entry name" value="SMC_N"/>
    <property type="match status" value="2"/>
</dbReference>
<dbReference type="GO" id="GO:0005737">
    <property type="term" value="C:cytoplasm"/>
    <property type="evidence" value="ECO:0007669"/>
    <property type="project" value="UniProtKB-SubCell"/>
</dbReference>
<dbReference type="Pfam" id="PF06470">
    <property type="entry name" value="SMC_hinge"/>
    <property type="match status" value="1"/>
</dbReference>
<dbReference type="Gene3D" id="3.30.70.1620">
    <property type="match status" value="1"/>
</dbReference>
<dbReference type="InterPro" id="IPR010935">
    <property type="entry name" value="SMC_hinge"/>
</dbReference>
<feature type="coiled-coil region" evidence="6">
    <location>
        <begin position="990"/>
        <end position="1024"/>
    </location>
</feature>
<keyword evidence="9" id="KW-1185">Reference proteome</keyword>
<evidence type="ECO:0000256" key="1">
    <source>
        <dbReference type="ARBA" id="ARBA00022490"/>
    </source>
</evidence>
<dbReference type="GO" id="GO:0005694">
    <property type="term" value="C:chromosome"/>
    <property type="evidence" value="ECO:0007669"/>
    <property type="project" value="InterPro"/>
</dbReference>
<evidence type="ECO:0000259" key="7">
    <source>
        <dbReference type="SMART" id="SM00968"/>
    </source>
</evidence>
<protein>
    <recommendedName>
        <fullName evidence="6">Chromosome partition protein Smc</fullName>
    </recommendedName>
</protein>
<keyword evidence="4 6" id="KW-0175">Coiled coil</keyword>
<dbReference type="InterPro" id="IPR027417">
    <property type="entry name" value="P-loop_NTPase"/>
</dbReference>
<keyword evidence="3 6" id="KW-0067">ATP-binding</keyword>
<dbReference type="GO" id="GO:0005524">
    <property type="term" value="F:ATP binding"/>
    <property type="evidence" value="ECO:0007669"/>
    <property type="project" value="UniProtKB-UniRule"/>
</dbReference>
<dbReference type="InterPro" id="IPR011890">
    <property type="entry name" value="SMC_prok"/>
</dbReference>
<dbReference type="SUPFAM" id="SSF57997">
    <property type="entry name" value="Tropomyosin"/>
    <property type="match status" value="1"/>
</dbReference>
<evidence type="ECO:0000256" key="3">
    <source>
        <dbReference type="ARBA" id="ARBA00022840"/>
    </source>
</evidence>
<keyword evidence="2 6" id="KW-0547">Nucleotide-binding</keyword>
<dbReference type="CDD" id="cd03278">
    <property type="entry name" value="ABC_SMC_barmotin"/>
    <property type="match status" value="1"/>
</dbReference>
<feature type="domain" description="SMC hinge" evidence="7">
    <location>
        <begin position="520"/>
        <end position="636"/>
    </location>
</feature>